<sequence length="743" mass="87818">MNDQEITQKFNEICQLLASRKLKPAFDLLEQLITETGSGDFRDEYHDLEQTYKYMLQYTVEGINDPERQKVYRHLLVSTFELADKVTENLKMRFSNLFPYQKKRGFAGLYVENLSETLQEIEEFHVHNELQSLIDESISAQPGKEEAARAHLEKLNYVFYHLWFRDLLNDDEMSFARSFLSGESIPVHEKALLVTALTFSLARYFDEHKFNLLFEAYDTTDELVRQRALVGLMLTLYQYDLRLPFFTQITGRLAILNEDPEFKRLFEKVILQFIRSKETEELQRRLQDEILPEMMRLSPNLRNKLNMDNLMGEGMVDDKNPDWQDIFSDSPGLMDKLEELSELQMEGADVFMSSFSMLKNFPFFSEFVNWFMPFFPQHPEISSVTGDKSDEATNTFMEAIVKSPMLCNSDKYSFCLSLQNIPNEYKEMMSGSLKAEMDQMEELQQDELAISPNKAAEVASNQYIQDLYRFFKLHPNHTDFEDVFAWRLDFHNKNTFRPLLQEDLGILRNMAEFYFAKNYFEEASEIYLMLLQENEDGELLQKVAFCYQKTGNYEEALKYYLKADLFDVNKIWNHKKIALCYRNLKEPEKALDYYKQAEILEPDNLSTHISVGHCYMELKKYEDALKYYFKVEYLSPGNKNVWRPIAWSSLLVGKLEQSENYYRKLTEGSPNKYDLMNMGHVQWCLGNRKEALEWYRKSIRDRENSEAEFMDAFGEDLEHLLRQGVDQEDVPIMLDQLRYSLES</sequence>
<evidence type="ECO:0000313" key="4">
    <source>
        <dbReference type="EMBL" id="GET20522.1"/>
    </source>
</evidence>
<dbReference type="Proteomes" id="UP000396862">
    <property type="component" value="Unassembled WGS sequence"/>
</dbReference>
<comment type="caution">
    <text evidence="5">The sequence shown here is derived from an EMBL/GenBank/DDBJ whole genome shotgun (WGS) entry which is preliminary data.</text>
</comment>
<dbReference type="SMART" id="SM00028">
    <property type="entry name" value="TPR"/>
    <property type="match status" value="4"/>
</dbReference>
<dbReference type="RefSeq" id="WP_106540952.1">
    <property type="nucleotide sequence ID" value="NZ_BLAU01000001.1"/>
</dbReference>
<dbReference type="InterPro" id="IPR051685">
    <property type="entry name" value="Ycf3/AcsC/BcsC/TPR_MFPF"/>
</dbReference>
<evidence type="ECO:0000313" key="6">
    <source>
        <dbReference type="Proteomes" id="UP000240621"/>
    </source>
</evidence>
<feature type="repeat" description="TPR" evidence="3">
    <location>
        <begin position="605"/>
        <end position="638"/>
    </location>
</feature>
<feature type="repeat" description="TPR" evidence="3">
    <location>
        <begin position="571"/>
        <end position="604"/>
    </location>
</feature>
<dbReference type="InterPro" id="IPR011990">
    <property type="entry name" value="TPR-like_helical_dom_sf"/>
</dbReference>
<dbReference type="Pfam" id="PF13181">
    <property type="entry name" value="TPR_8"/>
    <property type="match status" value="1"/>
</dbReference>
<dbReference type="EMBL" id="PYGC01000002">
    <property type="protein sequence ID" value="PSK84347.1"/>
    <property type="molecule type" value="Genomic_DNA"/>
</dbReference>
<dbReference type="PANTHER" id="PTHR44943">
    <property type="entry name" value="CELLULOSE SYNTHASE OPERON PROTEIN C"/>
    <property type="match status" value="1"/>
</dbReference>
<evidence type="ECO:0000256" key="1">
    <source>
        <dbReference type="ARBA" id="ARBA00022737"/>
    </source>
</evidence>
<evidence type="ECO:0000256" key="2">
    <source>
        <dbReference type="ARBA" id="ARBA00022803"/>
    </source>
</evidence>
<dbReference type="EMBL" id="BLAU01000001">
    <property type="protein sequence ID" value="GET20522.1"/>
    <property type="molecule type" value="Genomic_DNA"/>
</dbReference>
<dbReference type="PROSITE" id="PS50005">
    <property type="entry name" value="TPR"/>
    <property type="match status" value="2"/>
</dbReference>
<dbReference type="Pfam" id="PF12895">
    <property type="entry name" value="ANAPC3"/>
    <property type="match status" value="1"/>
</dbReference>
<dbReference type="PANTHER" id="PTHR44943:SF8">
    <property type="entry name" value="TPR REPEAT-CONTAINING PROTEIN MJ0263"/>
    <property type="match status" value="1"/>
</dbReference>
<dbReference type="OrthoDB" id="1108959at2"/>
<reference evidence="4 7" key="2">
    <citation type="submission" date="2019-10" db="EMBL/GenBank/DDBJ databases">
        <title>Prolixibacter strains distinguished by the presence of nitrate reductase genes were adept at nitrate-dependent anaerobic corrosion of metallic iron and carbon steel.</title>
        <authorList>
            <person name="Iino T."/>
            <person name="Shono N."/>
            <person name="Ito K."/>
            <person name="Nakamura R."/>
            <person name="Sueoka K."/>
            <person name="Harayama S."/>
            <person name="Ohkuma M."/>
        </authorList>
    </citation>
    <scope>NUCLEOTIDE SEQUENCE [LARGE SCALE GENOMIC DNA]</scope>
    <source>
        <strain evidence="4 7">MIC1-1</strain>
    </source>
</reference>
<organism evidence="5 6">
    <name type="scientific">Prolixibacter denitrificans</name>
    <dbReference type="NCBI Taxonomy" id="1541063"/>
    <lineage>
        <taxon>Bacteria</taxon>
        <taxon>Pseudomonadati</taxon>
        <taxon>Bacteroidota</taxon>
        <taxon>Bacteroidia</taxon>
        <taxon>Marinilabiliales</taxon>
        <taxon>Prolixibacteraceae</taxon>
        <taxon>Prolixibacter</taxon>
    </lineage>
</organism>
<proteinExistence type="predicted"/>
<dbReference type="SUPFAM" id="SSF48452">
    <property type="entry name" value="TPR-like"/>
    <property type="match status" value="2"/>
</dbReference>
<name>A0A2P8CH82_9BACT</name>
<dbReference type="Proteomes" id="UP000240621">
    <property type="component" value="Unassembled WGS sequence"/>
</dbReference>
<dbReference type="InterPro" id="IPR019734">
    <property type="entry name" value="TPR_rpt"/>
</dbReference>
<protein>
    <submittedName>
        <fullName evidence="5">Tetratricopeptide repeat protein</fullName>
    </submittedName>
</protein>
<keyword evidence="1" id="KW-0677">Repeat</keyword>
<evidence type="ECO:0000313" key="5">
    <source>
        <dbReference type="EMBL" id="PSK84347.1"/>
    </source>
</evidence>
<dbReference type="Gene3D" id="1.25.40.10">
    <property type="entry name" value="Tetratricopeptide repeat domain"/>
    <property type="match status" value="1"/>
</dbReference>
<keyword evidence="2 3" id="KW-0802">TPR repeat</keyword>
<gene>
    <name evidence="5" type="ORF">CLV93_102133</name>
    <name evidence="4" type="ORF">JCM18694_07680</name>
</gene>
<accession>A0A2P8CH82</accession>
<reference evidence="5 6" key="1">
    <citation type="submission" date="2018-03" db="EMBL/GenBank/DDBJ databases">
        <title>Genomic Encyclopedia of Archaeal and Bacterial Type Strains, Phase II (KMG-II): from individual species to whole genera.</title>
        <authorList>
            <person name="Goeker M."/>
        </authorList>
    </citation>
    <scope>NUCLEOTIDE SEQUENCE [LARGE SCALE GENOMIC DNA]</scope>
    <source>
        <strain evidence="5 6">DSM 27267</strain>
    </source>
</reference>
<evidence type="ECO:0000256" key="3">
    <source>
        <dbReference type="PROSITE-ProRule" id="PRU00339"/>
    </source>
</evidence>
<keyword evidence="7" id="KW-1185">Reference proteome</keyword>
<evidence type="ECO:0000313" key="7">
    <source>
        <dbReference type="Proteomes" id="UP000396862"/>
    </source>
</evidence>
<dbReference type="AlphaFoldDB" id="A0A2P8CH82"/>